<organism evidence="1 2">
    <name type="scientific">Linnemannia schmuckeri</name>
    <dbReference type="NCBI Taxonomy" id="64567"/>
    <lineage>
        <taxon>Eukaryota</taxon>
        <taxon>Fungi</taxon>
        <taxon>Fungi incertae sedis</taxon>
        <taxon>Mucoromycota</taxon>
        <taxon>Mortierellomycotina</taxon>
        <taxon>Mortierellomycetes</taxon>
        <taxon>Mortierellales</taxon>
        <taxon>Mortierellaceae</taxon>
        <taxon>Linnemannia</taxon>
    </lineage>
</organism>
<gene>
    <name evidence="1" type="ORF">BG015_001920</name>
</gene>
<dbReference type="AlphaFoldDB" id="A0A9P5RP80"/>
<evidence type="ECO:0000313" key="2">
    <source>
        <dbReference type="Proteomes" id="UP000748756"/>
    </source>
</evidence>
<keyword evidence="2" id="KW-1185">Reference proteome</keyword>
<accession>A0A9P5RP80</accession>
<reference evidence="1" key="1">
    <citation type="journal article" date="2020" name="Fungal Divers.">
        <title>Resolving the Mortierellaceae phylogeny through synthesis of multi-gene phylogenetics and phylogenomics.</title>
        <authorList>
            <person name="Vandepol N."/>
            <person name="Liber J."/>
            <person name="Desiro A."/>
            <person name="Na H."/>
            <person name="Kennedy M."/>
            <person name="Barry K."/>
            <person name="Grigoriev I.V."/>
            <person name="Miller A.N."/>
            <person name="O'Donnell K."/>
            <person name="Stajich J.E."/>
            <person name="Bonito G."/>
        </authorList>
    </citation>
    <scope>NUCLEOTIDE SEQUENCE</scope>
    <source>
        <strain evidence="1">NRRL 6426</strain>
    </source>
</reference>
<evidence type="ECO:0000313" key="1">
    <source>
        <dbReference type="EMBL" id="KAF9139738.1"/>
    </source>
</evidence>
<proteinExistence type="predicted"/>
<name>A0A9P5RP80_9FUNG</name>
<dbReference type="Proteomes" id="UP000748756">
    <property type="component" value="Unassembled WGS sequence"/>
</dbReference>
<sequence length="101" mass="11838">MMGSIRHYIIPYGTLGDFFDSTLVDRASKVYFEDILFETWNHDRTVLIGDVKIALDEYKDERLDAIKEQCPQSYISAKLIYGHQRQLVKDTVYRPQAISYL</sequence>
<dbReference type="OrthoDB" id="655030at2759"/>
<dbReference type="EMBL" id="JAAAUQ010001363">
    <property type="protein sequence ID" value="KAF9139738.1"/>
    <property type="molecule type" value="Genomic_DNA"/>
</dbReference>
<protein>
    <submittedName>
        <fullName evidence="1">Uncharacterized protein</fullName>
    </submittedName>
</protein>
<comment type="caution">
    <text evidence="1">The sequence shown here is derived from an EMBL/GenBank/DDBJ whole genome shotgun (WGS) entry which is preliminary data.</text>
</comment>